<evidence type="ECO:0000313" key="2">
    <source>
        <dbReference type="Proteomes" id="UP000008068"/>
    </source>
</evidence>
<evidence type="ECO:0000313" key="1">
    <source>
        <dbReference type="EMBL" id="EGT31257.1"/>
    </source>
</evidence>
<organism evidence="2">
    <name type="scientific">Caenorhabditis brenneri</name>
    <name type="common">Nematode worm</name>
    <dbReference type="NCBI Taxonomy" id="135651"/>
    <lineage>
        <taxon>Eukaryota</taxon>
        <taxon>Metazoa</taxon>
        <taxon>Ecdysozoa</taxon>
        <taxon>Nematoda</taxon>
        <taxon>Chromadorea</taxon>
        <taxon>Rhabditida</taxon>
        <taxon>Rhabditina</taxon>
        <taxon>Rhabditomorpha</taxon>
        <taxon>Rhabditoidea</taxon>
        <taxon>Rhabditidae</taxon>
        <taxon>Peloderinae</taxon>
        <taxon>Caenorhabditis</taxon>
    </lineage>
</organism>
<reference evidence="2" key="1">
    <citation type="submission" date="2011-07" db="EMBL/GenBank/DDBJ databases">
        <authorList>
            <consortium name="Caenorhabditis brenneri Sequencing and Analysis Consortium"/>
            <person name="Wilson R.K."/>
        </authorList>
    </citation>
    <scope>NUCLEOTIDE SEQUENCE [LARGE SCALE GENOMIC DNA]</scope>
    <source>
        <strain evidence="2">PB2801</strain>
    </source>
</reference>
<dbReference type="InParanoid" id="G0MIS6"/>
<dbReference type="Proteomes" id="UP000008068">
    <property type="component" value="Unassembled WGS sequence"/>
</dbReference>
<dbReference type="HOGENOM" id="CLU_1564270_0_0_1"/>
<dbReference type="EMBL" id="GL379796">
    <property type="protein sequence ID" value="EGT31257.1"/>
    <property type="molecule type" value="Genomic_DNA"/>
</dbReference>
<keyword evidence="2" id="KW-1185">Reference proteome</keyword>
<protein>
    <submittedName>
        <fullName evidence="1">Uncharacterized protein</fullName>
    </submittedName>
</protein>
<proteinExistence type="predicted"/>
<name>G0MIS6_CAEBE</name>
<sequence>MVAAPEDIPSPPINTALGPIATVEDFLGFIAKFDQAPDLTNFIIPLPQRDYVMYFEYKKMLQEMPQTNGNRTEIIKERILKIMDQRRIHDLESMISMEEENAEEDVYDGIEPMIEIELEGEIMQLRRLELPMAEDVNGEEDDYDYYDGIKPMELFDLEGEIMELHAVVSAN</sequence>
<gene>
    <name evidence="1" type="ORF">CAEBREN_11171</name>
</gene>
<accession>G0MIS6</accession>
<dbReference type="AlphaFoldDB" id="G0MIS6"/>